<feature type="domain" description="HTH tetR-type" evidence="3">
    <location>
        <begin position="16"/>
        <end position="76"/>
    </location>
</feature>
<accession>A0AAU7B0A3</accession>
<dbReference type="InterPro" id="IPR001647">
    <property type="entry name" value="HTH_TetR"/>
</dbReference>
<dbReference type="InterPro" id="IPR023772">
    <property type="entry name" value="DNA-bd_HTH_TetR-type_CS"/>
</dbReference>
<dbReference type="InterPro" id="IPR050109">
    <property type="entry name" value="HTH-type_TetR-like_transc_reg"/>
</dbReference>
<evidence type="ECO:0000256" key="1">
    <source>
        <dbReference type="ARBA" id="ARBA00023125"/>
    </source>
</evidence>
<dbReference type="InterPro" id="IPR036271">
    <property type="entry name" value="Tet_transcr_reg_TetR-rel_C_sf"/>
</dbReference>
<dbReference type="InterPro" id="IPR009057">
    <property type="entry name" value="Homeodomain-like_sf"/>
</dbReference>
<dbReference type="Pfam" id="PF00440">
    <property type="entry name" value="TetR_N"/>
    <property type="match status" value="1"/>
</dbReference>
<dbReference type="PROSITE" id="PS01081">
    <property type="entry name" value="HTH_TETR_1"/>
    <property type="match status" value="1"/>
</dbReference>
<dbReference type="KEGG" id="parq:DSM112329_04201"/>
<organism evidence="4">
    <name type="scientific">Paraconexibacter sp. AEG42_29</name>
    <dbReference type="NCBI Taxonomy" id="2997339"/>
    <lineage>
        <taxon>Bacteria</taxon>
        <taxon>Bacillati</taxon>
        <taxon>Actinomycetota</taxon>
        <taxon>Thermoleophilia</taxon>
        <taxon>Solirubrobacterales</taxon>
        <taxon>Paraconexibacteraceae</taxon>
        <taxon>Paraconexibacter</taxon>
    </lineage>
</organism>
<evidence type="ECO:0000259" key="3">
    <source>
        <dbReference type="PROSITE" id="PS50977"/>
    </source>
</evidence>
<proteinExistence type="predicted"/>
<dbReference type="PANTHER" id="PTHR30055:SF219">
    <property type="entry name" value="TRANSCRIPTIONAL REGULATORY PROTEIN"/>
    <property type="match status" value="1"/>
</dbReference>
<evidence type="ECO:0000256" key="2">
    <source>
        <dbReference type="PROSITE-ProRule" id="PRU00335"/>
    </source>
</evidence>
<dbReference type="GO" id="GO:0003700">
    <property type="term" value="F:DNA-binding transcription factor activity"/>
    <property type="evidence" value="ECO:0007669"/>
    <property type="project" value="TreeGrafter"/>
</dbReference>
<sequence length="203" mass="21786">MPAAARAPAGAETKATRTRRRIIAAAATEFAAGGYEGASLRNVAAAADLQLGSLYFHFASKDELIIEVLRDAIEFALERLDEALAALGDQAGPADRLSAAIDAHLGALHESRSRGTAVVRMLDPLPASIQDRNVVQTRRYARYWSRLLTEAQQAGVVASDLDIRVTRDLLLAAMNGSVLSTRSGPVYVRACAQSLKRMLLTPM</sequence>
<dbReference type="RefSeq" id="WP_354698519.1">
    <property type="nucleotide sequence ID" value="NZ_CP114014.1"/>
</dbReference>
<dbReference type="PRINTS" id="PR00455">
    <property type="entry name" value="HTHTETR"/>
</dbReference>
<dbReference type="Pfam" id="PF17932">
    <property type="entry name" value="TetR_C_24"/>
    <property type="match status" value="1"/>
</dbReference>
<dbReference type="Gene3D" id="1.10.357.10">
    <property type="entry name" value="Tetracycline Repressor, domain 2"/>
    <property type="match status" value="1"/>
</dbReference>
<name>A0AAU7B0A3_9ACTN</name>
<dbReference type="SUPFAM" id="SSF48498">
    <property type="entry name" value="Tetracyclin repressor-like, C-terminal domain"/>
    <property type="match status" value="1"/>
</dbReference>
<evidence type="ECO:0000313" key="4">
    <source>
        <dbReference type="EMBL" id="XAY07320.1"/>
    </source>
</evidence>
<dbReference type="EMBL" id="CP114014">
    <property type="protein sequence ID" value="XAY07320.1"/>
    <property type="molecule type" value="Genomic_DNA"/>
</dbReference>
<reference evidence="4" key="1">
    <citation type="submission" date="2022-12" db="EMBL/GenBank/DDBJ databases">
        <title>Paraconexibacter alkalitolerans sp. nov. and Baekduia alba sp. nov., isolated from soil and emended description of the genera Paraconexibacter (Chun et al., 2020) and Baekduia (An et al., 2020).</title>
        <authorList>
            <person name="Vieira S."/>
            <person name="Huber K.J."/>
            <person name="Geppert A."/>
            <person name="Wolf J."/>
            <person name="Neumann-Schaal M."/>
            <person name="Muesken M."/>
            <person name="Overmann J."/>
        </authorList>
    </citation>
    <scope>NUCLEOTIDE SEQUENCE</scope>
    <source>
        <strain evidence="4">AEG42_29</strain>
    </source>
</reference>
<dbReference type="PANTHER" id="PTHR30055">
    <property type="entry name" value="HTH-TYPE TRANSCRIPTIONAL REGULATOR RUTR"/>
    <property type="match status" value="1"/>
</dbReference>
<dbReference type="AlphaFoldDB" id="A0AAU7B0A3"/>
<dbReference type="SUPFAM" id="SSF46689">
    <property type="entry name" value="Homeodomain-like"/>
    <property type="match status" value="1"/>
</dbReference>
<keyword evidence="1 2" id="KW-0238">DNA-binding</keyword>
<dbReference type="InterPro" id="IPR041490">
    <property type="entry name" value="KstR2_TetR_C"/>
</dbReference>
<dbReference type="GO" id="GO:0000976">
    <property type="term" value="F:transcription cis-regulatory region binding"/>
    <property type="evidence" value="ECO:0007669"/>
    <property type="project" value="TreeGrafter"/>
</dbReference>
<protein>
    <recommendedName>
        <fullName evidence="3">HTH tetR-type domain-containing protein</fullName>
    </recommendedName>
</protein>
<gene>
    <name evidence="4" type="ORF">DSM112329_04201</name>
</gene>
<dbReference type="PROSITE" id="PS50977">
    <property type="entry name" value="HTH_TETR_2"/>
    <property type="match status" value="1"/>
</dbReference>
<dbReference type="Gene3D" id="1.10.10.60">
    <property type="entry name" value="Homeodomain-like"/>
    <property type="match status" value="1"/>
</dbReference>
<feature type="DNA-binding region" description="H-T-H motif" evidence="2">
    <location>
        <begin position="39"/>
        <end position="58"/>
    </location>
</feature>